<protein>
    <recommendedName>
        <fullName evidence="3">DUF1830 domain-containing protein</fullName>
    </recommendedName>
</protein>
<reference evidence="1 2" key="2">
    <citation type="submission" date="2018-06" db="EMBL/GenBank/DDBJ databases">
        <title>Metagenomic assembly of (sub)arctic Cyanobacteria and their associated microbiome from non-axenic cultures.</title>
        <authorList>
            <person name="Baurain D."/>
        </authorList>
    </citation>
    <scope>NUCLEOTIDE SEQUENCE [LARGE SCALE GENOMIC DNA]</scope>
    <source>
        <strain evidence="1">ULC066bin1</strain>
    </source>
</reference>
<sequence>MFNIQSRKINSKALEDQLNQLTCIYRNESETTQIIRISQTNVSFFEKSVFPNQCIQFMALEDSLLEVHESSMCGSVHADTIPCQQLAITTGIDRNQNLMTAKEIARDSQDVFAVAA</sequence>
<evidence type="ECO:0000313" key="2">
    <source>
        <dbReference type="Proteomes" id="UP000249467"/>
    </source>
</evidence>
<accession>A0A2W4WPJ9</accession>
<dbReference type="EMBL" id="QBML01000001">
    <property type="protein sequence ID" value="PZO45117.1"/>
    <property type="molecule type" value="Genomic_DNA"/>
</dbReference>
<organism evidence="1 2">
    <name type="scientific">Pseudanabaena frigida</name>
    <dbReference type="NCBI Taxonomy" id="945775"/>
    <lineage>
        <taxon>Bacteria</taxon>
        <taxon>Bacillati</taxon>
        <taxon>Cyanobacteriota</taxon>
        <taxon>Cyanophyceae</taxon>
        <taxon>Pseudanabaenales</taxon>
        <taxon>Pseudanabaenaceae</taxon>
        <taxon>Pseudanabaena</taxon>
    </lineage>
</organism>
<proteinExistence type="predicted"/>
<dbReference type="Proteomes" id="UP000249467">
    <property type="component" value="Unassembled WGS sequence"/>
</dbReference>
<gene>
    <name evidence="1" type="ORF">DCF19_01090</name>
</gene>
<evidence type="ECO:0000313" key="1">
    <source>
        <dbReference type="EMBL" id="PZO45117.1"/>
    </source>
</evidence>
<dbReference type="InterPro" id="IPR014964">
    <property type="entry name" value="DUF1830"/>
</dbReference>
<evidence type="ECO:0008006" key="3">
    <source>
        <dbReference type="Google" id="ProtNLM"/>
    </source>
</evidence>
<dbReference type="Pfam" id="PF08865">
    <property type="entry name" value="DUF1830"/>
    <property type="match status" value="1"/>
</dbReference>
<comment type="caution">
    <text evidence="1">The sequence shown here is derived from an EMBL/GenBank/DDBJ whole genome shotgun (WGS) entry which is preliminary data.</text>
</comment>
<reference evidence="1 2" key="1">
    <citation type="submission" date="2018-04" db="EMBL/GenBank/DDBJ databases">
        <authorList>
            <person name="Go L.Y."/>
            <person name="Mitchell J.A."/>
        </authorList>
    </citation>
    <scope>NUCLEOTIDE SEQUENCE [LARGE SCALE GENOMIC DNA]</scope>
    <source>
        <strain evidence="1">ULC066bin1</strain>
    </source>
</reference>
<dbReference type="AlphaFoldDB" id="A0A2W4WPJ9"/>
<name>A0A2W4WPJ9_9CYAN</name>